<dbReference type="EMBL" id="CP003235">
    <property type="protein sequence ID" value="AFC30242.1"/>
    <property type="molecule type" value="Genomic_DNA"/>
</dbReference>
<dbReference type="PANTHER" id="PTHR30024">
    <property type="entry name" value="ALIPHATIC SULFONATES-BINDING PROTEIN-RELATED"/>
    <property type="match status" value="1"/>
</dbReference>
<dbReference type="HOGENOM" id="CLU_679426_0_0_9"/>
<dbReference type="RefSeq" id="WP_014370253.1">
    <property type="nucleotide sequence ID" value="NC_016935.1"/>
</dbReference>
<reference evidence="2 3" key="1">
    <citation type="journal article" date="2012" name="J. Bacteriol.">
        <title>Complete Genome Sequence of Paenibacillus mucilaginosus 3016, a Bacterium Functional as Microbial Fertilizer.</title>
        <authorList>
            <person name="Ma M."/>
            <person name="Wang Z."/>
            <person name="Li L."/>
            <person name="Jiang X."/>
            <person name="Guan D."/>
            <person name="Cao F."/>
            <person name="Chen H."/>
            <person name="Wang X."/>
            <person name="Shen D."/>
            <person name="Du B."/>
            <person name="Li J."/>
        </authorList>
    </citation>
    <scope>NUCLEOTIDE SEQUENCE [LARGE SCALE GENOMIC DNA]</scope>
    <source>
        <strain evidence="2 3">3016</strain>
    </source>
</reference>
<dbReference type="Proteomes" id="UP000007523">
    <property type="component" value="Chromosome"/>
</dbReference>
<organism evidence="2 3">
    <name type="scientific">Paenibacillus mucilaginosus 3016</name>
    <dbReference type="NCBI Taxonomy" id="1116391"/>
    <lineage>
        <taxon>Bacteria</taxon>
        <taxon>Bacillati</taxon>
        <taxon>Bacillota</taxon>
        <taxon>Bacilli</taxon>
        <taxon>Bacillales</taxon>
        <taxon>Paenibacillaceae</taxon>
        <taxon>Paenibacillus</taxon>
    </lineage>
</organism>
<dbReference type="Gene3D" id="3.40.190.10">
    <property type="entry name" value="Periplasmic binding protein-like II"/>
    <property type="match status" value="2"/>
</dbReference>
<keyword evidence="3" id="KW-1185">Reference proteome</keyword>
<dbReference type="GO" id="GO:0003677">
    <property type="term" value="F:DNA binding"/>
    <property type="evidence" value="ECO:0007669"/>
    <property type="project" value="InterPro"/>
</dbReference>
<dbReference type="InterPro" id="IPR010093">
    <property type="entry name" value="SinI_DNA-bd"/>
</dbReference>
<accession>H6NJT8</accession>
<evidence type="ECO:0000313" key="3">
    <source>
        <dbReference type="Proteomes" id="UP000007523"/>
    </source>
</evidence>
<evidence type="ECO:0000259" key="1">
    <source>
        <dbReference type="Pfam" id="PF12728"/>
    </source>
</evidence>
<dbReference type="Pfam" id="PF12728">
    <property type="entry name" value="HTH_17"/>
    <property type="match status" value="1"/>
</dbReference>
<feature type="domain" description="Helix-turn-helix" evidence="1">
    <location>
        <begin position="12"/>
        <end position="62"/>
    </location>
</feature>
<dbReference type="InterPro" id="IPR009061">
    <property type="entry name" value="DNA-bd_dom_put_sf"/>
</dbReference>
<proteinExistence type="predicted"/>
<dbReference type="Gene3D" id="1.10.10.10">
    <property type="entry name" value="Winged helix-like DNA-binding domain superfamily/Winged helix DNA-binding domain"/>
    <property type="match status" value="1"/>
</dbReference>
<gene>
    <name evidence="2" type="ORF">PM3016_3399</name>
</gene>
<dbReference type="AlphaFoldDB" id="H6NJT8"/>
<dbReference type="PANTHER" id="PTHR30024:SF45">
    <property type="entry name" value="ABC TRANSPORTER SUBSTRATE-BINDING PROTEIN"/>
    <property type="match status" value="1"/>
</dbReference>
<dbReference type="KEGG" id="pmq:PM3016_3399"/>
<dbReference type="SUPFAM" id="SSF53850">
    <property type="entry name" value="Periplasmic binding protein-like II"/>
    <property type="match status" value="1"/>
</dbReference>
<name>H6NJT8_9BACL</name>
<dbReference type="STRING" id="1116391.PM3016_3399"/>
<dbReference type="NCBIfam" id="TIGR01764">
    <property type="entry name" value="excise"/>
    <property type="match status" value="1"/>
</dbReference>
<dbReference type="InterPro" id="IPR036388">
    <property type="entry name" value="WH-like_DNA-bd_sf"/>
</dbReference>
<protein>
    <recommendedName>
        <fullName evidence="1">Helix-turn-helix domain-containing protein</fullName>
    </recommendedName>
</protein>
<dbReference type="SUPFAM" id="SSF46955">
    <property type="entry name" value="Putative DNA-binding domain"/>
    <property type="match status" value="1"/>
</dbReference>
<sequence length="406" mass="44334">MDKGQPHTVFSLLTLGQAVELLGVSRATIDRWRQHKGLPSIKIGRDVYFDRDELQLWVREQSSAGRPVRDVQVSSGPLSMTIGYQSGTAHMWSSLIIKGLRLLEEELSLLPPFRPVEVRWRDAANGLELVEGLIAGEVQIAALGDYPIAMSAALGRVLPKFSPVLLAFDGKAERGRGISVAVPRQARLRDLSDLAGRTIATVPHSSAGHRLTGLLTSIGTPPRQVIHQEMPESLRSIASERVGASVMWEPYPSLLDYYGQGRLLFSEGLGDDYLTGLAADQAWVRTHEDLTVAYLKAHLRAHAFLRSEPLKAAKLVARAADIPVKVAGQVLSRVRWDAAVYTRDLETLQGFLESGAPLPAPGLPLDLLQPGPAYRGEYLQAAARQLRLPAIGDGPVLGDWSKRVLL</sequence>
<evidence type="ECO:0000313" key="2">
    <source>
        <dbReference type="EMBL" id="AFC30242.1"/>
    </source>
</evidence>
<dbReference type="InterPro" id="IPR041657">
    <property type="entry name" value="HTH_17"/>
</dbReference>